<evidence type="ECO:0008006" key="3">
    <source>
        <dbReference type="Google" id="ProtNLM"/>
    </source>
</evidence>
<name>A0A1M5TU61_9FLAO</name>
<accession>A0A1M5TU61</accession>
<reference evidence="2" key="1">
    <citation type="submission" date="2016-11" db="EMBL/GenBank/DDBJ databases">
        <authorList>
            <person name="Varghese N."/>
            <person name="Submissions S."/>
        </authorList>
    </citation>
    <scope>NUCLEOTIDE SEQUENCE [LARGE SCALE GENOMIC DNA]</scope>
    <source>
        <strain evidence="2">DSM 25330</strain>
    </source>
</reference>
<dbReference type="EMBL" id="FQWS01000002">
    <property type="protein sequence ID" value="SHH54170.1"/>
    <property type="molecule type" value="Genomic_DNA"/>
</dbReference>
<evidence type="ECO:0000313" key="2">
    <source>
        <dbReference type="Proteomes" id="UP000184522"/>
    </source>
</evidence>
<protein>
    <recommendedName>
        <fullName evidence="3">DUF3095 domain-containing protein</fullName>
    </recommendedName>
</protein>
<keyword evidence="2" id="KW-1185">Reference proteome</keyword>
<evidence type="ECO:0000313" key="1">
    <source>
        <dbReference type="EMBL" id="SHH54170.1"/>
    </source>
</evidence>
<sequence length="386" mass="43746">MSHHFYQNLKPNFTPLQTLLKRESSFEEVPNSWFIVVTDIENSTQAVAQNFHSDVNLAATGCIVSVLNKVKETDDVTVVPYFYGGDGVTFLVPPKLIDVVFEVVDNYKVHVLKQFKLNLRVGKVSVKDIYESGFQIKITKLQQNKLLAIPIVLGNGLKEAEAVVKSQYELNYHDISPKPVNLKGMECRWDEIRPIEEKLKVFCLIVLCNNENEQAMVYSGIISKIDKIFGNLDKRRPINAINLKLKPTLKKIKSEMNIKLGKFNFGYLLQNWLLTSIGVYYFKFFPKGKKYLFSVSQLSDTIMIDGSLTTVLSGTQKQMDLLRGNLEQLECSNKILYGIHTTYASIMSCYVENMDKNHIHFVDGTEGGYTSAATILKEKIKASKAS</sequence>
<dbReference type="OrthoDB" id="5342145at2"/>
<dbReference type="Pfam" id="PF11294">
    <property type="entry name" value="DUF3095"/>
    <property type="match status" value="1"/>
</dbReference>
<proteinExistence type="predicted"/>
<dbReference type="AlphaFoldDB" id="A0A1M5TU61"/>
<organism evidence="1 2">
    <name type="scientific">Winogradskyella jejuensis</name>
    <dbReference type="NCBI Taxonomy" id="1089305"/>
    <lineage>
        <taxon>Bacteria</taxon>
        <taxon>Pseudomonadati</taxon>
        <taxon>Bacteroidota</taxon>
        <taxon>Flavobacteriia</taxon>
        <taxon>Flavobacteriales</taxon>
        <taxon>Flavobacteriaceae</taxon>
        <taxon>Winogradskyella</taxon>
    </lineage>
</organism>
<gene>
    <name evidence="1" type="ORF">SAMN05444148_2269</name>
</gene>
<dbReference type="STRING" id="1089305.SAMN05444148_2269"/>
<dbReference type="Proteomes" id="UP000184522">
    <property type="component" value="Unassembled WGS sequence"/>
</dbReference>
<dbReference type="RefSeq" id="WP_073086491.1">
    <property type="nucleotide sequence ID" value="NZ_FQWS01000002.1"/>
</dbReference>
<dbReference type="InterPro" id="IPR021445">
    <property type="entry name" value="DUF3095"/>
</dbReference>